<evidence type="ECO:0000259" key="16">
    <source>
        <dbReference type="Pfam" id="PF17900"/>
    </source>
</evidence>
<keyword evidence="6 12" id="KW-0378">Hydrolase</keyword>
<evidence type="ECO:0000313" key="17">
    <source>
        <dbReference type="EMBL" id="WAH63897.1"/>
    </source>
</evidence>
<dbReference type="InterPro" id="IPR042097">
    <property type="entry name" value="Aminopeptidase_N-like_N_sf"/>
</dbReference>
<dbReference type="GO" id="GO:0005615">
    <property type="term" value="C:extracellular space"/>
    <property type="evidence" value="ECO:0007669"/>
    <property type="project" value="TreeGrafter"/>
</dbReference>
<feature type="domain" description="Peptidase M1 membrane alanine aminopeptidase" evidence="14">
    <location>
        <begin position="266"/>
        <end position="480"/>
    </location>
</feature>
<dbReference type="InterPro" id="IPR014782">
    <property type="entry name" value="Peptidase_M1_dom"/>
</dbReference>
<evidence type="ECO:0000256" key="8">
    <source>
        <dbReference type="ARBA" id="ARBA00023049"/>
    </source>
</evidence>
<dbReference type="GO" id="GO:0070006">
    <property type="term" value="F:metalloaminopeptidase activity"/>
    <property type="evidence" value="ECO:0007669"/>
    <property type="project" value="TreeGrafter"/>
</dbReference>
<dbReference type="GO" id="GO:0016285">
    <property type="term" value="F:alanyl aminopeptidase activity"/>
    <property type="evidence" value="ECO:0007669"/>
    <property type="project" value="UniProtKB-EC"/>
</dbReference>
<gene>
    <name evidence="17" type="ORF">OEG85_21125</name>
</gene>
<feature type="binding site" evidence="10">
    <location>
        <position position="361"/>
    </location>
    <ligand>
        <name>Zn(2+)</name>
        <dbReference type="ChEBI" id="CHEBI:29105"/>
        <note>catalytic</note>
    </ligand>
</feature>
<evidence type="ECO:0000256" key="7">
    <source>
        <dbReference type="ARBA" id="ARBA00022833"/>
    </source>
</evidence>
<dbReference type="FunFam" id="1.10.390.10:FF:000006">
    <property type="entry name" value="Puromycin-sensitive aminopeptidase"/>
    <property type="match status" value="1"/>
</dbReference>
<dbReference type="PANTHER" id="PTHR11533:SF174">
    <property type="entry name" value="PUROMYCIN-SENSITIVE AMINOPEPTIDASE-RELATED"/>
    <property type="match status" value="1"/>
</dbReference>
<evidence type="ECO:0000256" key="2">
    <source>
        <dbReference type="ARBA" id="ARBA00010136"/>
    </source>
</evidence>
<evidence type="ECO:0000259" key="14">
    <source>
        <dbReference type="Pfam" id="PF01433"/>
    </source>
</evidence>
<keyword evidence="13" id="KW-0732">Signal</keyword>
<evidence type="ECO:0000256" key="1">
    <source>
        <dbReference type="ARBA" id="ARBA00000098"/>
    </source>
</evidence>
<dbReference type="GO" id="GO:0006508">
    <property type="term" value="P:proteolysis"/>
    <property type="evidence" value="ECO:0007669"/>
    <property type="project" value="UniProtKB-KW"/>
</dbReference>
<protein>
    <recommendedName>
        <fullName evidence="12">Aminopeptidase</fullName>
        <ecNumber evidence="12">3.4.11.-</ecNumber>
    </recommendedName>
</protein>
<evidence type="ECO:0000313" key="18">
    <source>
        <dbReference type="Proteomes" id="UP001164737"/>
    </source>
</evidence>
<dbReference type="GO" id="GO:0008270">
    <property type="term" value="F:zinc ion binding"/>
    <property type="evidence" value="ECO:0007669"/>
    <property type="project" value="UniProtKB-UniRule"/>
</dbReference>
<feature type="binding site" evidence="10">
    <location>
        <position position="342"/>
    </location>
    <ligand>
        <name>Zn(2+)</name>
        <dbReference type="ChEBI" id="CHEBI:29105"/>
        <note>catalytic</note>
    </ligand>
</feature>
<dbReference type="PANTHER" id="PTHR11533">
    <property type="entry name" value="PROTEASE M1 ZINC METALLOPROTEASE"/>
    <property type="match status" value="1"/>
</dbReference>
<feature type="site" description="Transition state stabilizer" evidence="11">
    <location>
        <position position="424"/>
    </location>
</feature>
<dbReference type="RefSeq" id="WP_268212909.1">
    <property type="nucleotide sequence ID" value="NZ_CP107241.1"/>
</dbReference>
<dbReference type="Proteomes" id="UP001164737">
    <property type="component" value="Chromosome"/>
</dbReference>
<evidence type="ECO:0000256" key="6">
    <source>
        <dbReference type="ARBA" id="ARBA00022801"/>
    </source>
</evidence>
<keyword evidence="5 10" id="KW-0479">Metal-binding</keyword>
<accession>A0AA47EUH1</accession>
<dbReference type="Pfam" id="PF01433">
    <property type="entry name" value="Peptidase_M1"/>
    <property type="match status" value="1"/>
</dbReference>
<dbReference type="InterPro" id="IPR024571">
    <property type="entry name" value="ERAP1-like_C_dom"/>
</dbReference>
<feature type="signal peptide" evidence="13">
    <location>
        <begin position="1"/>
        <end position="22"/>
    </location>
</feature>
<evidence type="ECO:0000256" key="13">
    <source>
        <dbReference type="SAM" id="SignalP"/>
    </source>
</evidence>
<feature type="binding site" evidence="10">
    <location>
        <position position="338"/>
    </location>
    <ligand>
        <name>Zn(2+)</name>
        <dbReference type="ChEBI" id="CHEBI:29105"/>
        <note>catalytic</note>
    </ligand>
</feature>
<dbReference type="EC" id="3.4.11.-" evidence="12"/>
<dbReference type="EMBL" id="CP107241">
    <property type="protein sequence ID" value="WAH63897.1"/>
    <property type="molecule type" value="Genomic_DNA"/>
</dbReference>
<feature type="domain" description="ERAP1-like C-terminal" evidence="15">
    <location>
        <begin position="558"/>
        <end position="866"/>
    </location>
</feature>
<dbReference type="GO" id="GO:0043171">
    <property type="term" value="P:peptide catabolic process"/>
    <property type="evidence" value="ECO:0007669"/>
    <property type="project" value="TreeGrafter"/>
</dbReference>
<evidence type="ECO:0000256" key="9">
    <source>
        <dbReference type="PIRSR" id="PIRSR634016-1"/>
    </source>
</evidence>
<dbReference type="SUPFAM" id="SSF63737">
    <property type="entry name" value="Leukotriene A4 hydrolase N-terminal domain"/>
    <property type="match status" value="1"/>
</dbReference>
<dbReference type="GO" id="GO:0016020">
    <property type="term" value="C:membrane"/>
    <property type="evidence" value="ECO:0007669"/>
    <property type="project" value="TreeGrafter"/>
</dbReference>
<keyword evidence="7 10" id="KW-0862">Zinc</keyword>
<dbReference type="GO" id="GO:0042277">
    <property type="term" value="F:peptide binding"/>
    <property type="evidence" value="ECO:0007669"/>
    <property type="project" value="TreeGrafter"/>
</dbReference>
<dbReference type="Gene3D" id="1.10.390.10">
    <property type="entry name" value="Neutral Protease Domain 2"/>
    <property type="match status" value="1"/>
</dbReference>
<keyword evidence="4 12" id="KW-0645">Protease</keyword>
<evidence type="ECO:0000256" key="4">
    <source>
        <dbReference type="ARBA" id="ARBA00022670"/>
    </source>
</evidence>
<feature type="domain" description="Aminopeptidase N-like N-terminal" evidence="16">
    <location>
        <begin position="48"/>
        <end position="231"/>
    </location>
</feature>
<organism evidence="17 18">
    <name type="scientific">Xanthomonas hortorum</name>
    <dbReference type="NCBI Taxonomy" id="56454"/>
    <lineage>
        <taxon>Bacteria</taxon>
        <taxon>Pseudomonadati</taxon>
        <taxon>Pseudomonadota</taxon>
        <taxon>Gammaproteobacteria</taxon>
        <taxon>Lysobacterales</taxon>
        <taxon>Lysobacteraceae</taxon>
        <taxon>Xanthomonas</taxon>
    </lineage>
</organism>
<name>A0AA47EUH1_9XANT</name>
<dbReference type="Gene3D" id="2.60.40.1730">
    <property type="entry name" value="tricorn interacting facor f3 domain"/>
    <property type="match status" value="1"/>
</dbReference>
<dbReference type="Pfam" id="PF11838">
    <property type="entry name" value="ERAP1_C"/>
    <property type="match status" value="1"/>
</dbReference>
<dbReference type="CDD" id="cd09601">
    <property type="entry name" value="M1_APN-Q_like"/>
    <property type="match status" value="1"/>
</dbReference>
<dbReference type="InterPro" id="IPR050344">
    <property type="entry name" value="Peptidase_M1_aminopeptidases"/>
</dbReference>
<reference evidence="17" key="1">
    <citation type="submission" date="2022-10" db="EMBL/GenBank/DDBJ databases">
        <title>Complete genome sequence resource for Xanthomonas hortorum isolated from Greek Oregano.</title>
        <authorList>
            <person name="Gonzalez-Tobon J."/>
            <person name="Helmann T.C."/>
            <person name="Daughtrey M."/>
            <person name="Stodghill P.V."/>
            <person name="Filiatrault M.J."/>
        </authorList>
    </citation>
    <scope>NUCLEOTIDE SEQUENCE</scope>
    <source>
        <strain evidence="17">Oregano 108</strain>
    </source>
</reference>
<dbReference type="InterPro" id="IPR027268">
    <property type="entry name" value="Peptidase_M4/M1_CTD_sf"/>
</dbReference>
<feature type="active site" description="Proton acceptor" evidence="9">
    <location>
        <position position="339"/>
    </location>
</feature>
<dbReference type="Gene3D" id="2.60.40.1910">
    <property type="match status" value="1"/>
</dbReference>
<evidence type="ECO:0000256" key="11">
    <source>
        <dbReference type="PIRSR" id="PIRSR634016-4"/>
    </source>
</evidence>
<evidence type="ECO:0000256" key="5">
    <source>
        <dbReference type="ARBA" id="ARBA00022723"/>
    </source>
</evidence>
<dbReference type="InterPro" id="IPR045357">
    <property type="entry name" value="Aminopeptidase_N-like_N"/>
</dbReference>
<feature type="chain" id="PRO_5041467812" description="Aminopeptidase" evidence="13">
    <location>
        <begin position="23"/>
        <end position="888"/>
    </location>
</feature>
<dbReference type="SUPFAM" id="SSF55486">
    <property type="entry name" value="Metalloproteases ('zincins'), catalytic domain"/>
    <property type="match status" value="1"/>
</dbReference>
<keyword evidence="8 12" id="KW-0482">Metalloprotease</keyword>
<evidence type="ECO:0000259" key="15">
    <source>
        <dbReference type="Pfam" id="PF11838"/>
    </source>
</evidence>
<dbReference type="Pfam" id="PF17900">
    <property type="entry name" value="Peptidase_M1_N"/>
    <property type="match status" value="1"/>
</dbReference>
<evidence type="ECO:0000256" key="12">
    <source>
        <dbReference type="RuleBase" id="RU364040"/>
    </source>
</evidence>
<evidence type="ECO:0000256" key="10">
    <source>
        <dbReference type="PIRSR" id="PIRSR634016-3"/>
    </source>
</evidence>
<sequence>MRHILRVAITLTLISISLPSLAQGGAAAQRRSSSPVSTVTTQLPRTAKPTHYAVEITPHADALTFDGKVTIDVVVLQPTDSITLHAAKLTFVNATLTQRKRDTPQPAMVSANDEEQTASFTFEKPLAPGNYVLSIAYSGVINTQSSGLFAADYTTPQGPRRALLTQFEAANARNFIPSWDEPNFKATFDLAVNVPAAQMAISNLPVAKSTAIAGGLKRVVFQRTPPMSTYLLFLGVGDFERATVKAENGTEIGVVARTGKLDQAQFALESSRNILHEYNAYFGEPYPLPKLDNIAAPARYNAAMENWGAILSAEAYLLLDPAVAGIDDKQRAFGVAAHEIAHQWFGNLVTMAWWDDLWLNEGFANWMGARTTQKLHPEWDSNNMLPALRSRSAMQGDASATTHPVVQHVTTVEQADQAFDQITYNKGEAIIAMLEDYLGAEQWRDGVRRYIRQHRYGNTTTDDLWQQFDAVAPGKQFTQVAHDFTLQPGVPLIKVRTTCTVGSTTVDLEQGEYTLDRPNKTPLRWRVPVAVRGASGTLTRVLVDGTAQLQLPGCGGPVVVNAGQNGYFRTLYAPADFKVLRTGFSTLPVVDQMGALMDTSALATNALQPEADLLDLTTSVAATAPPDVWQVVAELFDGIDTVFDGAPKEQAAWRSYAASRLTPAFGNLGWEGRVNEHSQVKVARAQLLSALGAMGEPAIVAEARRRFVAFESDPDALPPDLRKSVLDIVSRHADAATWDRLHVLAKAQTSNTLRTQYYVLLANTQDAALAQRALDLGLTSEPGGNIGMRMISQVARQHPDLAFDFAVAHLEQVDTLIGATSRSDFYPRLVATSANRQTADKVKVYADHYLEPDARSNAEKAIAAIQTRATLRERRVPEIEAWLRGRKE</sequence>
<dbReference type="PRINTS" id="PR00756">
    <property type="entry name" value="ALADIPTASE"/>
</dbReference>
<dbReference type="InterPro" id="IPR001930">
    <property type="entry name" value="Peptidase_M1"/>
</dbReference>
<dbReference type="InterPro" id="IPR034016">
    <property type="entry name" value="M1_APN-typ"/>
</dbReference>
<proteinExistence type="inferred from homology"/>
<dbReference type="Gene3D" id="1.25.50.20">
    <property type="match status" value="1"/>
</dbReference>
<dbReference type="AlphaFoldDB" id="A0AA47EUH1"/>
<evidence type="ECO:0000256" key="3">
    <source>
        <dbReference type="ARBA" id="ARBA00022438"/>
    </source>
</evidence>
<comment type="cofactor">
    <cofactor evidence="10 12">
        <name>Zn(2+)</name>
        <dbReference type="ChEBI" id="CHEBI:29105"/>
    </cofactor>
    <text evidence="10 12">Binds 1 zinc ion per subunit.</text>
</comment>
<keyword evidence="3 12" id="KW-0031">Aminopeptidase</keyword>
<dbReference type="GO" id="GO:0005737">
    <property type="term" value="C:cytoplasm"/>
    <property type="evidence" value="ECO:0007669"/>
    <property type="project" value="TreeGrafter"/>
</dbReference>
<comment type="catalytic activity">
    <reaction evidence="1">
        <text>Release of an N-terminal amino acid, Xaa-|-Yaa- from a peptide, amide or arylamide. Xaa is preferably Ala, but may be most amino acids including Pro (slow action). When a terminal hydrophobic residue is followed by a prolyl residue, the two may be released as an intact Xaa-Pro dipeptide.</text>
        <dbReference type="EC" id="3.4.11.2"/>
    </reaction>
</comment>
<comment type="similarity">
    <text evidence="2 12">Belongs to the peptidase M1 family.</text>
</comment>